<dbReference type="NCBIfam" id="TIGR00830">
    <property type="entry name" value="PTBA"/>
    <property type="match status" value="1"/>
</dbReference>
<feature type="transmembrane region" description="Helical" evidence="12">
    <location>
        <begin position="172"/>
        <end position="193"/>
    </location>
</feature>
<dbReference type="PANTHER" id="PTHR30175:SF1">
    <property type="entry name" value="PTS SYSTEM ARBUTIN-, CELLOBIOSE-, AND SALICIN-SPECIFIC EIIBC COMPONENT-RELATED"/>
    <property type="match status" value="1"/>
</dbReference>
<dbReference type="Gene3D" id="2.70.70.10">
    <property type="entry name" value="Glucose Permease (Domain IIA)"/>
    <property type="match status" value="1"/>
</dbReference>
<keyword evidence="5 16" id="KW-0808">Transferase</keyword>
<dbReference type="PROSITE" id="PS00371">
    <property type="entry name" value="PTS_EIIA_TYPE_1_HIS"/>
    <property type="match status" value="1"/>
</dbReference>
<dbReference type="InterPro" id="IPR018113">
    <property type="entry name" value="PTrfase_EIIB_Cys"/>
</dbReference>
<feature type="domain" description="PTS EIIB type-1" evidence="14">
    <location>
        <begin position="4"/>
        <end position="86"/>
    </location>
</feature>
<dbReference type="eggNOG" id="COG1264">
    <property type="taxonomic scope" value="Bacteria"/>
</dbReference>
<dbReference type="EC" id="2.7.1.69" evidence="16"/>
<dbReference type="GO" id="GO:0009401">
    <property type="term" value="P:phosphoenolpyruvate-dependent sugar phosphotransferase system"/>
    <property type="evidence" value="ECO:0007669"/>
    <property type="project" value="UniProtKB-KW"/>
</dbReference>
<evidence type="ECO:0000313" key="17">
    <source>
        <dbReference type="Proteomes" id="UP000030635"/>
    </source>
</evidence>
<evidence type="ECO:0000256" key="9">
    <source>
        <dbReference type="ARBA" id="ARBA00022989"/>
    </source>
</evidence>
<dbReference type="GO" id="GO:0015771">
    <property type="term" value="P:trehalose transport"/>
    <property type="evidence" value="ECO:0007669"/>
    <property type="project" value="TreeGrafter"/>
</dbReference>
<accession>A0A0A7G0H5</accession>
<dbReference type="Gene3D" id="3.30.1360.60">
    <property type="entry name" value="Glucose permease domain IIB"/>
    <property type="match status" value="1"/>
</dbReference>
<comment type="subcellular location">
    <subcellularLocation>
        <location evidence="1">Cell membrane</location>
        <topology evidence="1">Multi-pass membrane protein</topology>
    </subcellularLocation>
</comment>
<keyword evidence="3" id="KW-1003">Cell membrane</keyword>
<keyword evidence="8" id="KW-0418">Kinase</keyword>
<feature type="transmembrane region" description="Helical" evidence="12">
    <location>
        <begin position="282"/>
        <end position="305"/>
    </location>
</feature>
<dbReference type="GO" id="GO:0008982">
    <property type="term" value="F:protein-N(PI)-phosphohistidine-sugar phosphotransferase activity"/>
    <property type="evidence" value="ECO:0007669"/>
    <property type="project" value="InterPro"/>
</dbReference>
<dbReference type="InterPro" id="IPR011055">
    <property type="entry name" value="Dup_hybrid_motif"/>
</dbReference>
<evidence type="ECO:0000259" key="15">
    <source>
        <dbReference type="PROSITE" id="PS51103"/>
    </source>
</evidence>
<sequence length="617" mass="65927">MKFKEIAIQVLEHIGGEENVSHVTHCVTRLRFNLKDDSKVSLDKLKNVNGVMGCVDKGGQFQVIIGTDVSNVYKELIQLGNFNMSKGEEKTEKKGVLTSIFDTIAGIFTPIISAIAGCGILKGFLGLFAALGLISQESQTYYILNFISDSAFYFMPILLAYTSAIKFKTSPYLAMVMGGVLLHPNFSALVSAGEKLKFLGMPVGLVKYGSSVIPIILIVWLMSYVEKAVNKIIPKALKLVFVPLLVIVITAPIGLIAIGPLGDLLGGGLASIMMTIDSKATWALPLIIGGLSPLIVMTGMHYSLFPAVFTQLATLGYQTLFPGMLVSNVCQGAAALCVSIKTKNSNLKQLSSSTGITALMGITEPAMYGVNLKLKKPFYAVLAGGAIGGLYAGITAVKGFTPSGTGLVGIAAYIGPQISNVINILIACAIGFIGTFVIAWIIGFEDEVDEANDGSQENEIKEIKPLNNKISIKSPIKGEVLPLSKVNDMTFAEEIMGKGIAIMPTSNEVVSPINGTVSMIFNTKHAIGLKSDDGVEILIHIGLDTVKLDGEHFEVFAKNGDRVKVGDKLVEFNKEAIKDKGYDIITPVIVTNTTDYLDVIASKLDMAQQGDEIITVI</sequence>
<feature type="transmembrane region" description="Helical" evidence="12">
    <location>
        <begin position="107"/>
        <end position="134"/>
    </location>
</feature>
<dbReference type="Proteomes" id="UP000030635">
    <property type="component" value="Chromosome"/>
</dbReference>
<dbReference type="InterPro" id="IPR050558">
    <property type="entry name" value="PTS_Sugar-Specific_Components"/>
</dbReference>
<feature type="transmembrane region" description="Helical" evidence="12">
    <location>
        <begin position="205"/>
        <end position="225"/>
    </location>
</feature>
<evidence type="ECO:0000256" key="5">
    <source>
        <dbReference type="ARBA" id="ARBA00022679"/>
    </source>
</evidence>
<dbReference type="Pfam" id="PF00358">
    <property type="entry name" value="PTS_EIIA_1"/>
    <property type="match status" value="1"/>
</dbReference>
<feature type="domain" description="PTS EIIA type-1" evidence="13">
    <location>
        <begin position="488"/>
        <end position="592"/>
    </location>
</feature>
<dbReference type="OrthoDB" id="92465at2"/>
<keyword evidence="2" id="KW-0813">Transport</keyword>
<feature type="transmembrane region" description="Helical" evidence="12">
    <location>
        <begin position="237"/>
        <end position="262"/>
    </location>
</feature>
<dbReference type="PROSITE" id="PS51098">
    <property type="entry name" value="PTS_EIIB_TYPE_1"/>
    <property type="match status" value="1"/>
</dbReference>
<keyword evidence="10 12" id="KW-0472">Membrane</keyword>
<name>A0A0A7G0H5_9CLOT</name>
<keyword evidence="17" id="KW-1185">Reference proteome</keyword>
<evidence type="ECO:0000313" key="16">
    <source>
        <dbReference type="EMBL" id="AIY84695.1"/>
    </source>
</evidence>
<dbReference type="GO" id="GO:0016301">
    <property type="term" value="F:kinase activity"/>
    <property type="evidence" value="ECO:0007669"/>
    <property type="project" value="UniProtKB-KW"/>
</dbReference>
<dbReference type="HOGENOM" id="CLU_012312_2_3_9"/>
<dbReference type="GO" id="GO:0005886">
    <property type="term" value="C:plasma membrane"/>
    <property type="evidence" value="ECO:0007669"/>
    <property type="project" value="UniProtKB-SubCell"/>
</dbReference>
<dbReference type="InterPro" id="IPR036878">
    <property type="entry name" value="Glu_permease_IIB"/>
</dbReference>
<dbReference type="PROSITE" id="PS01035">
    <property type="entry name" value="PTS_EIIB_TYPE_1_CYS"/>
    <property type="match status" value="1"/>
</dbReference>
<dbReference type="RefSeq" id="WP_039312231.1">
    <property type="nucleotide sequence ID" value="NZ_CP006905.1"/>
</dbReference>
<dbReference type="KEGG" id="cbv:U729_1027"/>
<feature type="active site" description="Phosphocysteine intermediate; for EIIB activity" evidence="11">
    <location>
        <position position="26"/>
    </location>
</feature>
<dbReference type="GO" id="GO:0090589">
    <property type="term" value="F:protein-phosphocysteine-trehalose phosphotransferase system transporter activity"/>
    <property type="evidence" value="ECO:0007669"/>
    <property type="project" value="TreeGrafter"/>
</dbReference>
<dbReference type="AlphaFoldDB" id="A0A0A7G0H5"/>
<evidence type="ECO:0000256" key="8">
    <source>
        <dbReference type="ARBA" id="ARBA00022777"/>
    </source>
</evidence>
<dbReference type="PANTHER" id="PTHR30175">
    <property type="entry name" value="PHOSPHOTRANSFERASE SYSTEM TRANSPORT PROTEIN"/>
    <property type="match status" value="1"/>
</dbReference>
<evidence type="ECO:0000256" key="11">
    <source>
        <dbReference type="PROSITE-ProRule" id="PRU00421"/>
    </source>
</evidence>
<evidence type="ECO:0000256" key="10">
    <source>
        <dbReference type="ARBA" id="ARBA00023136"/>
    </source>
</evidence>
<dbReference type="FunFam" id="2.70.70.10:FF:000001">
    <property type="entry name" value="PTS system glucose-specific IIA component"/>
    <property type="match status" value="1"/>
</dbReference>
<evidence type="ECO:0000259" key="14">
    <source>
        <dbReference type="PROSITE" id="PS51098"/>
    </source>
</evidence>
<dbReference type="eggNOG" id="COG2190">
    <property type="taxonomic scope" value="Bacteria"/>
</dbReference>
<dbReference type="NCBIfam" id="TIGR01995">
    <property type="entry name" value="PTS-II-ABC-beta"/>
    <property type="match status" value="1"/>
</dbReference>
<dbReference type="InterPro" id="IPR013013">
    <property type="entry name" value="PTS_EIIC_1"/>
</dbReference>
<dbReference type="PROSITE" id="PS51103">
    <property type="entry name" value="PTS_EIIC_TYPE_1"/>
    <property type="match status" value="1"/>
</dbReference>
<dbReference type="FunFam" id="3.30.1360.60:FF:000001">
    <property type="entry name" value="PTS system glucose-specific IIBC component PtsG"/>
    <property type="match status" value="1"/>
</dbReference>
<dbReference type="eggNOG" id="COG1263">
    <property type="taxonomic scope" value="Bacteria"/>
</dbReference>
<dbReference type="Pfam" id="PF02378">
    <property type="entry name" value="PTS_EIIC"/>
    <property type="match status" value="1"/>
</dbReference>
<dbReference type="InterPro" id="IPR001127">
    <property type="entry name" value="PTS_EIIA_1_perm"/>
</dbReference>
<dbReference type="SUPFAM" id="SSF51261">
    <property type="entry name" value="Duplicated hybrid motif"/>
    <property type="match status" value="1"/>
</dbReference>
<evidence type="ECO:0000259" key="13">
    <source>
        <dbReference type="PROSITE" id="PS51093"/>
    </source>
</evidence>
<keyword evidence="7 12" id="KW-0812">Transmembrane</keyword>
<reference evidence="16 17" key="1">
    <citation type="journal article" date="2015" name="Infect. Genet. Evol.">
        <title>Genomic sequences of six botulinum neurotoxin-producing strains representing three clostridial species illustrate the mobility and diversity of botulinum neurotoxin genes.</title>
        <authorList>
            <person name="Smith T.J."/>
            <person name="Hill K.K."/>
            <person name="Xie G."/>
            <person name="Foley B.T."/>
            <person name="Williamson C.H."/>
            <person name="Foster J.T."/>
            <person name="Johnson S.L."/>
            <person name="Chertkov O."/>
            <person name="Teshima H."/>
            <person name="Gibbons H.S."/>
            <person name="Johnsky L.A."/>
            <person name="Karavis M.A."/>
            <person name="Smith L.A."/>
        </authorList>
    </citation>
    <scope>NUCLEOTIDE SEQUENCE [LARGE SCALE GENOMIC DNA]</scope>
    <source>
        <strain evidence="16">Sullivan</strain>
    </source>
</reference>
<dbReference type="CDD" id="cd00210">
    <property type="entry name" value="PTS_IIA_glc"/>
    <property type="match status" value="1"/>
</dbReference>
<dbReference type="InterPro" id="IPR001996">
    <property type="entry name" value="PTS_IIB_1"/>
</dbReference>
<keyword evidence="6" id="KW-0598">Phosphotransferase system</keyword>
<feature type="transmembrane region" description="Helical" evidence="12">
    <location>
        <begin position="421"/>
        <end position="442"/>
    </location>
</feature>
<proteinExistence type="predicted"/>
<evidence type="ECO:0000256" key="1">
    <source>
        <dbReference type="ARBA" id="ARBA00004651"/>
    </source>
</evidence>
<evidence type="ECO:0000256" key="3">
    <source>
        <dbReference type="ARBA" id="ARBA00022475"/>
    </source>
</evidence>
<dbReference type="PROSITE" id="PS51093">
    <property type="entry name" value="PTS_EIIA_TYPE_1"/>
    <property type="match status" value="1"/>
</dbReference>
<gene>
    <name evidence="16" type="ORF">U729_1027</name>
</gene>
<evidence type="ECO:0000256" key="4">
    <source>
        <dbReference type="ARBA" id="ARBA00022597"/>
    </source>
</evidence>
<organism evidence="16 17">
    <name type="scientific">Clostridium baratii str. Sullivan</name>
    <dbReference type="NCBI Taxonomy" id="1415775"/>
    <lineage>
        <taxon>Bacteria</taxon>
        <taxon>Bacillati</taxon>
        <taxon>Bacillota</taxon>
        <taxon>Clostridia</taxon>
        <taxon>Eubacteriales</taxon>
        <taxon>Clostridiaceae</taxon>
        <taxon>Clostridium</taxon>
    </lineage>
</organism>
<feature type="domain" description="PTS EIIC type-1" evidence="15">
    <location>
        <begin position="102"/>
        <end position="458"/>
    </location>
</feature>
<dbReference type="Pfam" id="PF00367">
    <property type="entry name" value="PTS_EIIB"/>
    <property type="match status" value="1"/>
</dbReference>
<feature type="transmembrane region" description="Helical" evidence="12">
    <location>
        <begin position="140"/>
        <end position="160"/>
    </location>
</feature>
<dbReference type="EMBL" id="CP006905">
    <property type="protein sequence ID" value="AIY84695.1"/>
    <property type="molecule type" value="Genomic_DNA"/>
</dbReference>
<feature type="transmembrane region" description="Helical" evidence="12">
    <location>
        <begin position="378"/>
        <end position="401"/>
    </location>
</feature>
<dbReference type="InterPro" id="IPR011297">
    <property type="entry name" value="PTS_IIABC_b_glu"/>
</dbReference>
<evidence type="ECO:0000256" key="6">
    <source>
        <dbReference type="ARBA" id="ARBA00022683"/>
    </source>
</evidence>
<evidence type="ECO:0000256" key="12">
    <source>
        <dbReference type="SAM" id="Phobius"/>
    </source>
</evidence>
<dbReference type="SUPFAM" id="SSF55604">
    <property type="entry name" value="Glucose permease domain IIB"/>
    <property type="match status" value="1"/>
</dbReference>
<keyword evidence="9 12" id="KW-1133">Transmembrane helix</keyword>
<evidence type="ECO:0000256" key="7">
    <source>
        <dbReference type="ARBA" id="ARBA00022692"/>
    </source>
</evidence>
<keyword evidence="4" id="KW-0762">Sugar transport</keyword>
<protein>
    <submittedName>
        <fullName evidence="16">PTS system, beta-glucoside-specific IIABC component family protein</fullName>
        <ecNumber evidence="16">2.7.1.69</ecNumber>
    </submittedName>
</protein>
<dbReference type="InterPro" id="IPR003352">
    <property type="entry name" value="PTS_EIIC"/>
</dbReference>
<evidence type="ECO:0000256" key="2">
    <source>
        <dbReference type="ARBA" id="ARBA00022448"/>
    </source>
</evidence>
<dbReference type="CDD" id="cd00212">
    <property type="entry name" value="PTS_IIB_glc"/>
    <property type="match status" value="1"/>
</dbReference>